<accession>A0A0E0A6S7</accession>
<dbReference type="HOGENOM" id="CLU_2018802_0_0_1"/>
<dbReference type="Gramene" id="OGLUM06G07790.1">
    <property type="protein sequence ID" value="OGLUM06G07790.1"/>
    <property type="gene ID" value="OGLUM06G07790"/>
</dbReference>
<evidence type="ECO:0000313" key="3">
    <source>
        <dbReference type="Proteomes" id="UP000026961"/>
    </source>
</evidence>
<dbReference type="EnsemblPlants" id="OGLUM06G07790.1">
    <property type="protein sequence ID" value="OGLUM06G07790.1"/>
    <property type="gene ID" value="OGLUM06G07790"/>
</dbReference>
<proteinExistence type="predicted"/>
<feature type="region of interest" description="Disordered" evidence="1">
    <location>
        <begin position="1"/>
        <end position="96"/>
    </location>
</feature>
<dbReference type="Proteomes" id="UP000026961">
    <property type="component" value="Chromosome 6"/>
</dbReference>
<sequence>MTGRLGRSGGPSTNINKMKKGKKKEKREEEPFLATPLPGKSSTRGTASPIHPPPLRVQSHKGAGRRSPRSRQRRCCCSPSRARATPARPPTPAALDACGGSPALPLAHTSRSQVVSSTVRLHV</sequence>
<feature type="compositionally biased region" description="Basic residues" evidence="1">
    <location>
        <begin position="58"/>
        <end position="74"/>
    </location>
</feature>
<protein>
    <submittedName>
        <fullName evidence="2">Uncharacterized protein</fullName>
    </submittedName>
</protein>
<name>A0A0E0A6S7_9ORYZ</name>
<evidence type="ECO:0000313" key="2">
    <source>
        <dbReference type="EnsemblPlants" id="OGLUM06G07790.1"/>
    </source>
</evidence>
<organism evidence="2">
    <name type="scientific">Oryza glumipatula</name>
    <dbReference type="NCBI Taxonomy" id="40148"/>
    <lineage>
        <taxon>Eukaryota</taxon>
        <taxon>Viridiplantae</taxon>
        <taxon>Streptophyta</taxon>
        <taxon>Embryophyta</taxon>
        <taxon>Tracheophyta</taxon>
        <taxon>Spermatophyta</taxon>
        <taxon>Magnoliopsida</taxon>
        <taxon>Liliopsida</taxon>
        <taxon>Poales</taxon>
        <taxon>Poaceae</taxon>
        <taxon>BOP clade</taxon>
        <taxon>Oryzoideae</taxon>
        <taxon>Oryzeae</taxon>
        <taxon>Oryzinae</taxon>
        <taxon>Oryza</taxon>
    </lineage>
</organism>
<keyword evidence="3" id="KW-1185">Reference proteome</keyword>
<reference evidence="2" key="2">
    <citation type="submission" date="2018-05" db="EMBL/GenBank/DDBJ databases">
        <title>OgluRS3 (Oryza glumaepatula Reference Sequence Version 3).</title>
        <authorList>
            <person name="Zhang J."/>
            <person name="Kudrna D."/>
            <person name="Lee S."/>
            <person name="Talag J."/>
            <person name="Welchert J."/>
            <person name="Wing R.A."/>
        </authorList>
    </citation>
    <scope>NUCLEOTIDE SEQUENCE [LARGE SCALE GENOMIC DNA]</scope>
</reference>
<evidence type="ECO:0000256" key="1">
    <source>
        <dbReference type="SAM" id="MobiDB-lite"/>
    </source>
</evidence>
<reference evidence="2" key="1">
    <citation type="submission" date="2015-04" db="UniProtKB">
        <authorList>
            <consortium name="EnsemblPlants"/>
        </authorList>
    </citation>
    <scope>IDENTIFICATION</scope>
</reference>
<dbReference type="AlphaFoldDB" id="A0A0E0A6S7"/>